<accession>A0AAF0IRP4</accession>
<dbReference type="EMBL" id="CP119935">
    <property type="protein sequence ID" value="WFD02642.1"/>
    <property type="molecule type" value="Genomic_DNA"/>
</dbReference>
<organism evidence="2 3">
    <name type="scientific">Malassezia obtusa</name>
    <dbReference type="NCBI Taxonomy" id="76774"/>
    <lineage>
        <taxon>Eukaryota</taxon>
        <taxon>Fungi</taxon>
        <taxon>Dikarya</taxon>
        <taxon>Basidiomycota</taxon>
        <taxon>Ustilaginomycotina</taxon>
        <taxon>Malasseziomycetes</taxon>
        <taxon>Malasseziales</taxon>
        <taxon>Malasseziaceae</taxon>
        <taxon>Malassezia</taxon>
    </lineage>
</organism>
<dbReference type="Proteomes" id="UP001214603">
    <property type="component" value="Chromosome 2"/>
</dbReference>
<gene>
    <name evidence="2" type="ORF">MOBT1_001323</name>
</gene>
<dbReference type="AlphaFoldDB" id="A0AAF0IRP4"/>
<name>A0AAF0IRP4_9BASI</name>
<protein>
    <submittedName>
        <fullName evidence="2">Uncharacterized protein</fullName>
    </submittedName>
</protein>
<dbReference type="Gene3D" id="1.25.40.10">
    <property type="entry name" value="Tetratricopeptide repeat domain"/>
    <property type="match status" value="1"/>
</dbReference>
<feature type="region of interest" description="Disordered" evidence="1">
    <location>
        <begin position="652"/>
        <end position="687"/>
    </location>
</feature>
<evidence type="ECO:0000313" key="3">
    <source>
        <dbReference type="Proteomes" id="UP001214603"/>
    </source>
</evidence>
<evidence type="ECO:0000256" key="1">
    <source>
        <dbReference type="SAM" id="MobiDB-lite"/>
    </source>
</evidence>
<sequence>MRSVRSLAGVCSVRRSVPPASRAPVTASSVRALSVIAPRAAAIGRDPARQLIDLLRTSDHTAADRVWALYVEAVQDKPQELDDGSVRVPRTLRAAEHREVLHALVPYSEPYAAYISERARLRELRAQAQHTPLDAAVPVDLSTPQELAPRAPPVPQRASDARVYLSRVQALLGNMRAEPGGVAAADYNHALEVLAHGGHYAEMKVLFDEMTAMRASIPALAPSRPTYDVMLRGLFEHARHETDRLRAAYGHALNPTAHTRRIAQATAAEGQAAKAVQGAAKHAAREATTLIQDMQQHAVRPSTLTLDLAARVLRVTGQLPALLALLRTGFGVDVANPDADRGETTLECVPTTHTLNTVLMALGEHATVANMMTAYETMTQPLPGAGAAGAAGAREVAELGAASRSVQPNTKTFSVLLKHACSASDTLFLSAALVPARRSLLSRLASTGESIGFATQRDLRDEIRRRERGHYLSVARYLLDECVDRYAAQVATLCTQLRVDAPGLALAEPAAQRAIGAAHRAWRARGEPPGALAIAEAHVAPRDGVPALVPPGVGVSLDMVYPLVSLASRRRSTTQLRWVRARMSRVLLLKTIEANAAQLVASRVADRPEFAASLEAHRARTQREIDALHWLLFERLPARQAALAALRRERRERRAAGAASRDRAKRRTRRRREAEAPFVLSSSPAVA</sequence>
<keyword evidence="3" id="KW-1185">Reference proteome</keyword>
<proteinExistence type="predicted"/>
<dbReference type="InterPro" id="IPR011990">
    <property type="entry name" value="TPR-like_helical_dom_sf"/>
</dbReference>
<evidence type="ECO:0000313" key="2">
    <source>
        <dbReference type="EMBL" id="WFD02642.1"/>
    </source>
</evidence>
<reference evidence="2" key="1">
    <citation type="submission" date="2023-03" db="EMBL/GenBank/DDBJ databases">
        <title>Mating type loci evolution in Malassezia.</title>
        <authorList>
            <person name="Coelho M.A."/>
        </authorList>
    </citation>
    <scope>NUCLEOTIDE SEQUENCE</scope>
    <source>
        <strain evidence="2">CBS 7876</strain>
    </source>
</reference>